<feature type="region of interest" description="Disordered" evidence="1">
    <location>
        <begin position="177"/>
        <end position="302"/>
    </location>
</feature>
<feature type="compositionally biased region" description="Acidic residues" evidence="1">
    <location>
        <begin position="185"/>
        <end position="195"/>
    </location>
</feature>
<feature type="compositionally biased region" description="Basic and acidic residues" evidence="1">
    <location>
        <begin position="278"/>
        <end position="302"/>
    </location>
</feature>
<feature type="compositionally biased region" description="Polar residues" evidence="1">
    <location>
        <begin position="208"/>
        <end position="218"/>
    </location>
</feature>
<evidence type="ECO:0000256" key="1">
    <source>
        <dbReference type="SAM" id="MobiDB-lite"/>
    </source>
</evidence>
<feature type="compositionally biased region" description="Low complexity" evidence="1">
    <location>
        <begin position="249"/>
        <end position="260"/>
    </location>
</feature>
<sequence>MKRLTLLLAFVFSFLVSANAMSYREARERAWFLTDKMAYELNLTPEQYDRVYEINLDYLMSLRSPSDCSGAYWRYRNVDLRYILFDWQYDLYRSLSYFFRPVVWVRSSWHYPVCRHYRYGYYYFDHPTVYVSYRGRNWRGRGHHDRSPYYGMKFHRGKSLRDRYKGKPWYGDRPGRKHKEWGRDDWDDDDDDRDDDDHGRYFKRRKSSTYPYNRYQQRPSDRRRYDRDDDDDDDDRKSWRGFMPVVQQSSSSHSRSFGNSVGRPQRNERIRGSQHSVRRSEQGGRSGRSERSSRSSHSRRGE</sequence>
<reference evidence="2" key="1">
    <citation type="journal article" date="2012" name="PLoS ONE">
        <title>Gene sets for utilization of primary and secondary nutrition supplies in the distal gut of endangered iberian lynx.</title>
        <authorList>
            <person name="Alcaide M."/>
            <person name="Messina E."/>
            <person name="Richter M."/>
            <person name="Bargiela R."/>
            <person name="Peplies J."/>
            <person name="Huws S.A."/>
            <person name="Newbold C.J."/>
            <person name="Golyshin P.N."/>
            <person name="Simon M.A."/>
            <person name="Lopez G."/>
            <person name="Yakimov M.M."/>
            <person name="Ferrer M."/>
        </authorList>
    </citation>
    <scope>NUCLEOTIDE SEQUENCE</scope>
</reference>
<dbReference type="EMBL" id="AMCI01007301">
    <property type="protein sequence ID" value="EJW92868.1"/>
    <property type="molecule type" value="Genomic_DNA"/>
</dbReference>
<accession>J9FEL8</accession>
<proteinExistence type="predicted"/>
<gene>
    <name evidence="2" type="ORF">EVA_19022</name>
</gene>
<comment type="caution">
    <text evidence="2">The sequence shown here is derived from an EMBL/GenBank/DDBJ whole genome shotgun (WGS) entry which is preliminary data.</text>
</comment>
<evidence type="ECO:0000313" key="2">
    <source>
        <dbReference type="EMBL" id="EJW92868.1"/>
    </source>
</evidence>
<dbReference type="AlphaFoldDB" id="J9FEL8"/>
<organism evidence="2">
    <name type="scientific">gut metagenome</name>
    <dbReference type="NCBI Taxonomy" id="749906"/>
    <lineage>
        <taxon>unclassified sequences</taxon>
        <taxon>metagenomes</taxon>
        <taxon>organismal metagenomes</taxon>
    </lineage>
</organism>
<protein>
    <submittedName>
        <fullName evidence="2">Uncharacterized protein</fullName>
    </submittedName>
</protein>
<name>J9FEL8_9ZZZZ</name>